<dbReference type="SUPFAM" id="SSF74650">
    <property type="entry name" value="Galactose mutarotase-like"/>
    <property type="match status" value="1"/>
</dbReference>
<proteinExistence type="inferred from homology"/>
<dbReference type="GO" id="GO:0030246">
    <property type="term" value="F:carbohydrate binding"/>
    <property type="evidence" value="ECO:0007669"/>
    <property type="project" value="InterPro"/>
</dbReference>
<keyword evidence="2" id="KW-0413">Isomerase</keyword>
<dbReference type="Pfam" id="PF01263">
    <property type="entry name" value="Aldose_epim"/>
    <property type="match status" value="2"/>
</dbReference>
<dbReference type="PANTHER" id="PTHR10091">
    <property type="entry name" value="ALDOSE-1-EPIMERASE"/>
    <property type="match status" value="1"/>
</dbReference>
<comment type="caution">
    <text evidence="4">The sequence shown here is derived from an EMBL/GenBank/DDBJ whole genome shotgun (WGS) entry which is preliminary data.</text>
</comment>
<evidence type="ECO:0000256" key="3">
    <source>
        <dbReference type="ARBA" id="ARBA00023277"/>
    </source>
</evidence>
<evidence type="ECO:0000256" key="1">
    <source>
        <dbReference type="ARBA" id="ARBA00006206"/>
    </source>
</evidence>
<dbReference type="Gene3D" id="2.70.98.10">
    <property type="match status" value="2"/>
</dbReference>
<sequence>MLLVAVLCLGIVGVTTEVATALELTKEPFGETPQATPVELYTLTNDNGIEVQITNYEGIVVSVMAPDQDGNFEDIVLGYDTLNGYLQRDPYFGGIHDRGAECFRYVVWDVEEVVTDEHVGLELSTEVERKDEECRLFATVTYLLNNDNELEIEYAVTTNKETTIDFANDIYFNLSGQGEGDILGHEMLINAESYYPLDETLRPLTEMRNVVGTPMNYTQPTTLRSRMTEREEQIRLASGYQHIWQIEETDESLPLAARVLEPSTKRVLEVRTTASGIWFETGNFLDGIPGKSGKVYEKHSGFTLTARNAGLPSGNVDFPAAPLLPEEAYTYTTVYKFFAL</sequence>
<dbReference type="InterPro" id="IPR011013">
    <property type="entry name" value="Gal_mutarotase_sf_dom"/>
</dbReference>
<dbReference type="CDD" id="cd09019">
    <property type="entry name" value="galactose_mutarotase_like"/>
    <property type="match status" value="1"/>
</dbReference>
<comment type="similarity">
    <text evidence="1">Belongs to the aldose epimerase family.</text>
</comment>
<evidence type="ECO:0008006" key="6">
    <source>
        <dbReference type="Google" id="ProtNLM"/>
    </source>
</evidence>
<keyword evidence="3" id="KW-0119">Carbohydrate metabolism</keyword>
<name>A0A9D5Q6F7_9BACT</name>
<dbReference type="GO" id="GO:0033499">
    <property type="term" value="P:galactose catabolic process via UDP-galactose, Leloir pathway"/>
    <property type="evidence" value="ECO:0007669"/>
    <property type="project" value="TreeGrafter"/>
</dbReference>
<dbReference type="InterPro" id="IPR047215">
    <property type="entry name" value="Galactose_mutarotase-like"/>
</dbReference>
<evidence type="ECO:0000313" key="4">
    <source>
        <dbReference type="EMBL" id="MBD3325348.1"/>
    </source>
</evidence>
<dbReference type="GO" id="GO:0006006">
    <property type="term" value="P:glucose metabolic process"/>
    <property type="evidence" value="ECO:0007669"/>
    <property type="project" value="TreeGrafter"/>
</dbReference>
<reference evidence="4" key="1">
    <citation type="submission" date="2019-11" db="EMBL/GenBank/DDBJ databases">
        <title>Microbial mats filling the niche in hypersaline microbial mats.</title>
        <authorList>
            <person name="Wong H.L."/>
            <person name="Macleod F.I."/>
            <person name="White R.A. III"/>
            <person name="Burns B.P."/>
        </authorList>
    </citation>
    <scope>NUCLEOTIDE SEQUENCE</scope>
    <source>
        <strain evidence="4">Rbin_158</strain>
    </source>
</reference>
<evidence type="ECO:0000313" key="5">
    <source>
        <dbReference type="Proteomes" id="UP000649604"/>
    </source>
</evidence>
<dbReference type="Proteomes" id="UP000649604">
    <property type="component" value="Unassembled WGS sequence"/>
</dbReference>
<evidence type="ECO:0000256" key="2">
    <source>
        <dbReference type="ARBA" id="ARBA00023235"/>
    </source>
</evidence>
<dbReference type="GO" id="GO:0004034">
    <property type="term" value="F:aldose 1-epimerase activity"/>
    <property type="evidence" value="ECO:0007669"/>
    <property type="project" value="TreeGrafter"/>
</dbReference>
<protein>
    <recommendedName>
        <fullName evidence="6">Aldose 1-epimerase</fullName>
    </recommendedName>
</protein>
<gene>
    <name evidence="4" type="ORF">GF339_12230</name>
</gene>
<accession>A0A9D5Q6F7</accession>
<dbReference type="InterPro" id="IPR008183">
    <property type="entry name" value="Aldose_1/G6P_1-epimerase"/>
</dbReference>
<dbReference type="PANTHER" id="PTHR10091:SF0">
    <property type="entry name" value="GALACTOSE MUTAROTASE"/>
    <property type="match status" value="1"/>
</dbReference>
<dbReference type="AlphaFoldDB" id="A0A9D5Q6F7"/>
<dbReference type="InterPro" id="IPR014718">
    <property type="entry name" value="GH-type_carb-bd"/>
</dbReference>
<dbReference type="EMBL" id="WJJP01000397">
    <property type="protein sequence ID" value="MBD3325348.1"/>
    <property type="molecule type" value="Genomic_DNA"/>
</dbReference>
<organism evidence="4 5">
    <name type="scientific">candidate division KSB3 bacterium</name>
    <dbReference type="NCBI Taxonomy" id="2044937"/>
    <lineage>
        <taxon>Bacteria</taxon>
        <taxon>candidate division KSB3</taxon>
    </lineage>
</organism>